<keyword evidence="11" id="KW-1185">Reference proteome</keyword>
<keyword evidence="7" id="KW-0029">Amino-acid transport</keyword>
<dbReference type="EMBL" id="CP058559">
    <property type="protein sequence ID" value="QNO15534.1"/>
    <property type="molecule type" value="Genomic_DNA"/>
</dbReference>
<dbReference type="InterPro" id="IPR003593">
    <property type="entry name" value="AAA+_ATPase"/>
</dbReference>
<evidence type="ECO:0000256" key="1">
    <source>
        <dbReference type="ARBA" id="ARBA00005417"/>
    </source>
</evidence>
<sequence length="358" mass="39441">MILLENITKTYGSKGTAVHALKNVNLHVEQGDIYGIIGYSGAGKSTLIRCINLLESPDEGKVTVNGIELTALKDIELRRKREKIGMIFQHFNLMSRRTIFSNVAYPLKGKGLTKKQIEEKVINLLKLVGIQDKANAYPAQLSGGQKQRVGIARALANDPDVLLCDEATSALDPQTTRSILNLLKDINEKLNLTIVLITHQMDVIKEICNKVAVMENGEIVEVGDVLNVFFSPQAKITKEFVASTMGYESIDSFLEYDLASKPGEVQRLVKISFMGKKTSQAFISKISMDYGVFASILFGNIEHIQGVPLGNLIIRLSGTEEKTKKAIGYLTQNNIKVEVLSDGGVFETVDAQRHQSIS</sequence>
<evidence type="ECO:0000313" key="10">
    <source>
        <dbReference type="EMBL" id="QNO15534.1"/>
    </source>
</evidence>
<evidence type="ECO:0000256" key="5">
    <source>
        <dbReference type="ARBA" id="ARBA00022840"/>
    </source>
</evidence>
<dbReference type="CDD" id="cd03258">
    <property type="entry name" value="ABC_MetN_methionine_transporter"/>
    <property type="match status" value="1"/>
</dbReference>
<dbReference type="PROSITE" id="PS00211">
    <property type="entry name" value="ABC_TRANSPORTER_1"/>
    <property type="match status" value="1"/>
</dbReference>
<dbReference type="KEGG" id="acae:HYG86_12520"/>
<gene>
    <name evidence="10" type="ORF">HYG86_12520</name>
</gene>
<dbReference type="InterPro" id="IPR017871">
    <property type="entry name" value="ABC_transporter-like_CS"/>
</dbReference>
<evidence type="ECO:0000256" key="3">
    <source>
        <dbReference type="ARBA" id="ARBA00022475"/>
    </source>
</evidence>
<dbReference type="AlphaFoldDB" id="A0A7G9WA22"/>
<proteinExistence type="inferred from homology"/>
<dbReference type="GO" id="GO:0005886">
    <property type="term" value="C:plasma membrane"/>
    <property type="evidence" value="ECO:0007669"/>
    <property type="project" value="UniProtKB-ARBA"/>
</dbReference>
<dbReference type="InterPro" id="IPR018449">
    <property type="entry name" value="NIL_domain"/>
</dbReference>
<dbReference type="GO" id="GO:0005524">
    <property type="term" value="F:ATP binding"/>
    <property type="evidence" value="ECO:0007669"/>
    <property type="project" value="UniProtKB-KW"/>
</dbReference>
<keyword evidence="2" id="KW-0813">Transport</keyword>
<comment type="similarity">
    <text evidence="1">Belongs to the ABC transporter superfamily.</text>
</comment>
<keyword evidence="3" id="KW-1003">Cell membrane</keyword>
<keyword evidence="5 10" id="KW-0067">ATP-binding</keyword>
<organism evidence="10 11">
    <name type="scientific">Alkalicella caledoniensis</name>
    <dbReference type="NCBI Taxonomy" id="2731377"/>
    <lineage>
        <taxon>Bacteria</taxon>
        <taxon>Bacillati</taxon>
        <taxon>Bacillota</taxon>
        <taxon>Clostridia</taxon>
        <taxon>Eubacteriales</taxon>
        <taxon>Proteinivoracaceae</taxon>
        <taxon>Alkalicella</taxon>
    </lineage>
</organism>
<keyword evidence="8" id="KW-0472">Membrane</keyword>
<dbReference type="PROSITE" id="PS50893">
    <property type="entry name" value="ABC_TRANSPORTER_2"/>
    <property type="match status" value="1"/>
</dbReference>
<dbReference type="Pfam" id="PF09383">
    <property type="entry name" value="NIL"/>
    <property type="match status" value="1"/>
</dbReference>
<dbReference type="SMART" id="SM00382">
    <property type="entry name" value="AAA"/>
    <property type="match status" value="1"/>
</dbReference>
<dbReference type="Gene3D" id="3.40.50.300">
    <property type="entry name" value="P-loop containing nucleotide triphosphate hydrolases"/>
    <property type="match status" value="1"/>
</dbReference>
<protein>
    <submittedName>
        <fullName evidence="10">Methionine ABC transporter ATP-binding protein</fullName>
    </submittedName>
</protein>
<dbReference type="FunFam" id="3.40.50.300:FF:000056">
    <property type="entry name" value="Cell division ATP-binding protein FtsE"/>
    <property type="match status" value="1"/>
</dbReference>
<dbReference type="InterPro" id="IPR050086">
    <property type="entry name" value="MetN_ABC_transporter-like"/>
</dbReference>
<evidence type="ECO:0000256" key="4">
    <source>
        <dbReference type="ARBA" id="ARBA00022741"/>
    </source>
</evidence>
<dbReference type="SUPFAM" id="SSF52540">
    <property type="entry name" value="P-loop containing nucleoside triphosphate hydrolases"/>
    <property type="match status" value="1"/>
</dbReference>
<keyword evidence="6" id="KW-1278">Translocase</keyword>
<dbReference type="Pfam" id="PF00005">
    <property type="entry name" value="ABC_tran"/>
    <property type="match status" value="1"/>
</dbReference>
<dbReference type="PANTHER" id="PTHR43166:SF30">
    <property type="entry name" value="METHIONINE IMPORT ATP-BINDING PROTEIN METN"/>
    <property type="match status" value="1"/>
</dbReference>
<reference evidence="10 11" key="1">
    <citation type="submission" date="2020-07" db="EMBL/GenBank/DDBJ databases">
        <title>Alkalicella. sp. LB2 genome.</title>
        <authorList>
            <person name="Postec A."/>
            <person name="Quemeneur M."/>
        </authorList>
    </citation>
    <scope>NUCLEOTIDE SEQUENCE [LARGE SCALE GENOMIC DNA]</scope>
    <source>
        <strain evidence="10 11">LB2</strain>
    </source>
</reference>
<dbReference type="Proteomes" id="UP000516160">
    <property type="component" value="Chromosome"/>
</dbReference>
<dbReference type="GO" id="GO:0006865">
    <property type="term" value="P:amino acid transport"/>
    <property type="evidence" value="ECO:0007669"/>
    <property type="project" value="UniProtKB-KW"/>
</dbReference>
<evidence type="ECO:0000256" key="7">
    <source>
        <dbReference type="ARBA" id="ARBA00022970"/>
    </source>
</evidence>
<evidence type="ECO:0000256" key="6">
    <source>
        <dbReference type="ARBA" id="ARBA00022967"/>
    </source>
</evidence>
<dbReference type="PANTHER" id="PTHR43166">
    <property type="entry name" value="AMINO ACID IMPORT ATP-BINDING PROTEIN"/>
    <property type="match status" value="1"/>
</dbReference>
<dbReference type="RefSeq" id="WP_213165908.1">
    <property type="nucleotide sequence ID" value="NZ_CP058559.1"/>
</dbReference>
<dbReference type="GO" id="GO:0016887">
    <property type="term" value="F:ATP hydrolysis activity"/>
    <property type="evidence" value="ECO:0007669"/>
    <property type="project" value="InterPro"/>
</dbReference>
<dbReference type="InterPro" id="IPR003439">
    <property type="entry name" value="ABC_transporter-like_ATP-bd"/>
</dbReference>
<keyword evidence="4" id="KW-0547">Nucleotide-binding</keyword>
<evidence type="ECO:0000259" key="9">
    <source>
        <dbReference type="PROSITE" id="PS50893"/>
    </source>
</evidence>
<evidence type="ECO:0000256" key="8">
    <source>
        <dbReference type="ARBA" id="ARBA00023136"/>
    </source>
</evidence>
<dbReference type="SMART" id="SM00930">
    <property type="entry name" value="NIL"/>
    <property type="match status" value="1"/>
</dbReference>
<evidence type="ECO:0000256" key="2">
    <source>
        <dbReference type="ARBA" id="ARBA00022448"/>
    </source>
</evidence>
<dbReference type="InterPro" id="IPR041701">
    <property type="entry name" value="MetN_ABC"/>
</dbReference>
<dbReference type="InterPro" id="IPR027417">
    <property type="entry name" value="P-loop_NTPase"/>
</dbReference>
<dbReference type="Gene3D" id="3.30.70.260">
    <property type="match status" value="1"/>
</dbReference>
<feature type="domain" description="ABC transporter" evidence="9">
    <location>
        <begin position="2"/>
        <end position="241"/>
    </location>
</feature>
<evidence type="ECO:0000313" key="11">
    <source>
        <dbReference type="Proteomes" id="UP000516160"/>
    </source>
</evidence>
<accession>A0A7G9WA22</accession>
<dbReference type="SUPFAM" id="SSF55021">
    <property type="entry name" value="ACT-like"/>
    <property type="match status" value="1"/>
</dbReference>
<name>A0A7G9WA22_ALKCA</name>
<dbReference type="InterPro" id="IPR045865">
    <property type="entry name" value="ACT-like_dom_sf"/>
</dbReference>